<evidence type="ECO:0000259" key="15">
    <source>
        <dbReference type="Pfam" id="PF24758"/>
    </source>
</evidence>
<dbReference type="Pfam" id="PF24758">
    <property type="entry name" value="LRR_At5g56370"/>
    <property type="match status" value="1"/>
</dbReference>
<evidence type="ECO:0008006" key="18">
    <source>
        <dbReference type="Google" id="ProtNLM"/>
    </source>
</evidence>
<comment type="caution">
    <text evidence="16">The sequence shown here is derived from an EMBL/GenBank/DDBJ whole genome shotgun (WGS) entry which is preliminary data.</text>
</comment>
<dbReference type="Gene3D" id="3.80.10.10">
    <property type="entry name" value="Ribonuclease Inhibitor"/>
    <property type="match status" value="5"/>
</dbReference>
<dbReference type="PANTHER" id="PTHR48061:SF38">
    <property type="entry name" value="SERINE_THREONINE-PROTEIN KINASE BRI1"/>
    <property type="match status" value="1"/>
</dbReference>
<evidence type="ECO:0000256" key="11">
    <source>
        <dbReference type="SAM" id="Phobius"/>
    </source>
</evidence>
<evidence type="ECO:0000256" key="5">
    <source>
        <dbReference type="ARBA" id="ARBA00022692"/>
    </source>
</evidence>
<reference evidence="16 17" key="1">
    <citation type="submission" date="2024-05" db="EMBL/GenBank/DDBJ databases">
        <title>De novo assembly of an allotetraploid wild potato.</title>
        <authorList>
            <person name="Hosaka A.J."/>
        </authorList>
    </citation>
    <scope>NUCLEOTIDE SEQUENCE [LARGE SCALE GENOMIC DNA]</scope>
    <source>
        <tissue evidence="16">Young leaves</tissue>
    </source>
</reference>
<feature type="transmembrane region" description="Helical" evidence="11">
    <location>
        <begin position="938"/>
        <end position="956"/>
    </location>
</feature>
<keyword evidence="10" id="KW-0325">Glycoprotein</keyword>
<comment type="subcellular location">
    <subcellularLocation>
        <location evidence="1">Cell membrane</location>
        <topology evidence="1">Single-pass type I membrane protein</topology>
    </subcellularLocation>
</comment>
<dbReference type="Pfam" id="PF13855">
    <property type="entry name" value="LRR_8"/>
    <property type="match status" value="2"/>
</dbReference>
<evidence type="ECO:0000256" key="2">
    <source>
        <dbReference type="ARBA" id="ARBA00009592"/>
    </source>
</evidence>
<dbReference type="Pfam" id="PF00560">
    <property type="entry name" value="LRR_1"/>
    <property type="match status" value="6"/>
</dbReference>
<evidence type="ECO:0000259" key="13">
    <source>
        <dbReference type="Pfam" id="PF08263"/>
    </source>
</evidence>
<evidence type="ECO:0000256" key="4">
    <source>
        <dbReference type="ARBA" id="ARBA00022614"/>
    </source>
</evidence>
<feature type="chain" id="PRO_5044807290" description="Leucine-rich repeat-containing N-terminal plant-type domain-containing protein" evidence="12">
    <location>
        <begin position="19"/>
        <end position="988"/>
    </location>
</feature>
<dbReference type="SUPFAM" id="SSF52058">
    <property type="entry name" value="L domain-like"/>
    <property type="match status" value="2"/>
</dbReference>
<feature type="signal peptide" evidence="12">
    <location>
        <begin position="1"/>
        <end position="18"/>
    </location>
</feature>
<dbReference type="GO" id="GO:0005886">
    <property type="term" value="C:plasma membrane"/>
    <property type="evidence" value="ECO:0007669"/>
    <property type="project" value="UniProtKB-SubCell"/>
</dbReference>
<name>A0ABD2TAC5_9SOLN</name>
<dbReference type="InterPro" id="IPR001611">
    <property type="entry name" value="Leu-rich_rpt"/>
</dbReference>
<keyword evidence="4" id="KW-0433">Leucine-rich repeat</keyword>
<evidence type="ECO:0000256" key="6">
    <source>
        <dbReference type="ARBA" id="ARBA00022729"/>
    </source>
</evidence>
<sequence>MGILFFFYSLVCLLLIVSERFSSSSVMMHHACSPTEAFALLHFKQSFQIFDQPSCWVETDLQYVDIPKTKSWNESRDCCSWDGVTCDLLTGHVIGLDLSCSLLTGTIHPNSSLFQLHHLRTLNLAYNDFYSSSIPHNIGRLTNLRHLNLSGSFFEGEIPTEISYLSYLVSLGLNCYDCELDERTFETILQNFTNLQVLSLHGVNISSSIPVNISSSSLRYMDLGHTNLRGVLTESFFLLPGLERLYLSSNELLKGVLPKIHPSNTLLELDISNTGISSELPDSVGTLSSLNILNLKGCQLSGSIPDSIGNLTQIKYLDFSNNHFTGHIPSTISQLKQLTYLHLSSNSFSGEIPDIFSNLQELSYLYLRNNSFIGSFPSTIVSLPHLQDLDLSSNSLSGPLPNNVSMLQKLTKLNLSYNSINGTIPSSVFSLPLLGQLWLDNNRFSGLLDELKTNPTLARLDLSHNQLSGSFLQSLSNLTNLSILDLSSNNITVDEGIQITFPSLQDLWLSSCELKDFPHFLTNVKSLWVLDISNNKIRGQIPNWFSGMRWDYLWYLNLSHNSLTGHLQQFHFHNLWYLDLKFNSLQGPLSSFICNMIKLEFLDLSRNNFSNSIPSCLGSMSSLKVLDLRRNNFRGSLPPLCAKSTSLSTIVLNDNHFEGTLPVSLLNCSGLEVLDMGNNAINDTFPAWLGTLQQLQVLILKSNVFHGPIRTCQTTFCFPKLRIFDLSHNEFSGSLPADFFGNFKAMIKLEGEDTGQIEYMKPHENTIYTSYEDSVNLVIKGQDIVIERISTIMTTIDLSSNHFEGVIPKTLKDLSSLWLLNLSRNNLIGDIPMELGQLNMLEVLDLSWNWLTGKIPQELTKLTFLEKLNLSQNVLVGPIPHGPQFNTFENDSYGGNLDLCGPPLSKQCGTNDPSPIPQPLESEDESYFFSGFTWESVVIGYSCGLVVGTVVWSLMFKYRIPEWFVEFFEGIYPKKMRRSMNRAHRRRT</sequence>
<dbReference type="SUPFAM" id="SSF52047">
    <property type="entry name" value="RNI-like"/>
    <property type="match status" value="1"/>
</dbReference>
<keyword evidence="9 11" id="KW-0472">Membrane</keyword>
<evidence type="ECO:0000256" key="9">
    <source>
        <dbReference type="ARBA" id="ARBA00023136"/>
    </source>
</evidence>
<proteinExistence type="inferred from homology"/>
<keyword evidence="7" id="KW-0677">Repeat</keyword>
<evidence type="ECO:0000256" key="1">
    <source>
        <dbReference type="ARBA" id="ARBA00004251"/>
    </source>
</evidence>
<dbReference type="Pfam" id="PF23598">
    <property type="entry name" value="LRR_14"/>
    <property type="match status" value="1"/>
</dbReference>
<evidence type="ECO:0000313" key="16">
    <source>
        <dbReference type="EMBL" id="KAL3353199.1"/>
    </source>
</evidence>
<dbReference type="AlphaFoldDB" id="A0ABD2TAC5"/>
<comment type="similarity">
    <text evidence="2">Belongs to the RLP family.</text>
</comment>
<gene>
    <name evidence="16" type="ORF">AABB24_020939</name>
</gene>
<dbReference type="GO" id="GO:0050832">
    <property type="term" value="P:defense response to fungus"/>
    <property type="evidence" value="ECO:0007669"/>
    <property type="project" value="UniProtKB-ARBA"/>
</dbReference>
<organism evidence="16 17">
    <name type="scientific">Solanum stoloniferum</name>
    <dbReference type="NCBI Taxonomy" id="62892"/>
    <lineage>
        <taxon>Eukaryota</taxon>
        <taxon>Viridiplantae</taxon>
        <taxon>Streptophyta</taxon>
        <taxon>Embryophyta</taxon>
        <taxon>Tracheophyta</taxon>
        <taxon>Spermatophyta</taxon>
        <taxon>Magnoliopsida</taxon>
        <taxon>eudicotyledons</taxon>
        <taxon>Gunneridae</taxon>
        <taxon>Pentapetalae</taxon>
        <taxon>asterids</taxon>
        <taxon>lamiids</taxon>
        <taxon>Solanales</taxon>
        <taxon>Solanaceae</taxon>
        <taxon>Solanoideae</taxon>
        <taxon>Solaneae</taxon>
        <taxon>Solanum</taxon>
    </lineage>
</organism>
<dbReference type="PANTHER" id="PTHR48061">
    <property type="entry name" value="LEUCINE-RICH REPEAT RECEPTOR PROTEIN KINASE EMS1-LIKE-RELATED"/>
    <property type="match status" value="1"/>
</dbReference>
<feature type="domain" description="Leucine-rich repeat-containing N-terminal plant-type" evidence="13">
    <location>
        <begin position="34"/>
        <end position="87"/>
    </location>
</feature>
<evidence type="ECO:0000256" key="12">
    <source>
        <dbReference type="SAM" id="SignalP"/>
    </source>
</evidence>
<evidence type="ECO:0000256" key="3">
    <source>
        <dbReference type="ARBA" id="ARBA00022475"/>
    </source>
</evidence>
<dbReference type="InterPro" id="IPR003591">
    <property type="entry name" value="Leu-rich_rpt_typical-subtyp"/>
</dbReference>
<dbReference type="InterPro" id="IPR055414">
    <property type="entry name" value="LRR_R13L4/SHOC2-like"/>
</dbReference>
<evidence type="ECO:0000256" key="10">
    <source>
        <dbReference type="ARBA" id="ARBA00023180"/>
    </source>
</evidence>
<dbReference type="FunFam" id="3.80.10.10:FF:000111">
    <property type="entry name" value="LRR receptor-like serine/threonine-protein kinase ERECTA"/>
    <property type="match status" value="1"/>
</dbReference>
<dbReference type="SMART" id="SM00369">
    <property type="entry name" value="LRR_TYP"/>
    <property type="match status" value="12"/>
</dbReference>
<keyword evidence="17" id="KW-1185">Reference proteome</keyword>
<keyword evidence="8 11" id="KW-1133">Transmembrane helix</keyword>
<keyword evidence="3" id="KW-1003">Cell membrane</keyword>
<dbReference type="Pfam" id="PF08263">
    <property type="entry name" value="LRRNT_2"/>
    <property type="match status" value="1"/>
</dbReference>
<feature type="domain" description="Disease resistance R13L4/SHOC-2-like LRR" evidence="14">
    <location>
        <begin position="357"/>
        <end position="538"/>
    </location>
</feature>
<dbReference type="InterPro" id="IPR013210">
    <property type="entry name" value="LRR_N_plant-typ"/>
</dbReference>
<evidence type="ECO:0000256" key="7">
    <source>
        <dbReference type="ARBA" id="ARBA00022737"/>
    </source>
</evidence>
<dbReference type="PRINTS" id="PR00019">
    <property type="entry name" value="LEURICHRPT"/>
</dbReference>
<dbReference type="InterPro" id="IPR055411">
    <property type="entry name" value="LRR_FXL15/At3g58940/PEG3-like"/>
</dbReference>
<dbReference type="InterPro" id="IPR046956">
    <property type="entry name" value="RLP23-like"/>
</dbReference>
<dbReference type="EMBL" id="JBJKTR010000012">
    <property type="protein sequence ID" value="KAL3353199.1"/>
    <property type="molecule type" value="Genomic_DNA"/>
</dbReference>
<evidence type="ECO:0000256" key="8">
    <source>
        <dbReference type="ARBA" id="ARBA00022989"/>
    </source>
</evidence>
<dbReference type="FunFam" id="3.80.10.10:FF:000095">
    <property type="entry name" value="LRR receptor-like serine/threonine-protein kinase GSO1"/>
    <property type="match status" value="2"/>
</dbReference>
<feature type="domain" description="F-box/LRR-repeat protein 15/At3g58940/PEG3-like LRR" evidence="15">
    <location>
        <begin position="115"/>
        <end position="250"/>
    </location>
</feature>
<evidence type="ECO:0000259" key="14">
    <source>
        <dbReference type="Pfam" id="PF23598"/>
    </source>
</evidence>
<keyword evidence="6 12" id="KW-0732">Signal</keyword>
<dbReference type="InterPro" id="IPR032675">
    <property type="entry name" value="LRR_dom_sf"/>
</dbReference>
<keyword evidence="5 11" id="KW-0812">Transmembrane</keyword>
<protein>
    <recommendedName>
        <fullName evidence="18">Leucine-rich repeat-containing N-terminal plant-type domain-containing protein</fullName>
    </recommendedName>
</protein>
<dbReference type="Proteomes" id="UP001627284">
    <property type="component" value="Unassembled WGS sequence"/>
</dbReference>
<accession>A0ABD2TAC5</accession>
<evidence type="ECO:0000313" key="17">
    <source>
        <dbReference type="Proteomes" id="UP001627284"/>
    </source>
</evidence>